<dbReference type="InterPro" id="IPR025269">
    <property type="entry name" value="SAM-like_dom"/>
</dbReference>
<dbReference type="GO" id="GO:0003677">
    <property type="term" value="F:DNA binding"/>
    <property type="evidence" value="ECO:0007669"/>
    <property type="project" value="UniProtKB-KW"/>
</dbReference>
<evidence type="ECO:0000259" key="4">
    <source>
        <dbReference type="PROSITE" id="PS51898"/>
    </source>
</evidence>
<dbReference type="GO" id="GO:0006310">
    <property type="term" value="P:DNA recombination"/>
    <property type="evidence" value="ECO:0007669"/>
    <property type="project" value="UniProtKB-KW"/>
</dbReference>
<gene>
    <name evidence="5" type="ORF">F2Z89_22425</name>
</gene>
<accession>A0A642H8S0</accession>
<evidence type="ECO:0000256" key="2">
    <source>
        <dbReference type="ARBA" id="ARBA00023125"/>
    </source>
</evidence>
<dbReference type="PANTHER" id="PTHR30349">
    <property type="entry name" value="PHAGE INTEGRASE-RELATED"/>
    <property type="match status" value="1"/>
</dbReference>
<dbReference type="EMBL" id="VWCJ01000030">
    <property type="protein sequence ID" value="KAA4990692.1"/>
    <property type="molecule type" value="Genomic_DNA"/>
</dbReference>
<reference evidence="5 6" key="1">
    <citation type="journal article" date="2019" name="Nat. Med.">
        <title>A library of human gut bacterial isolates paired with longitudinal multiomics data enables mechanistic microbiome research.</title>
        <authorList>
            <person name="Poyet M."/>
            <person name="Groussin M."/>
            <person name="Gibbons S.M."/>
            <person name="Avila-Pacheco J."/>
            <person name="Jiang X."/>
            <person name="Kearney S.M."/>
            <person name="Perrotta A.R."/>
            <person name="Berdy B."/>
            <person name="Zhao S."/>
            <person name="Lieberman T.D."/>
            <person name="Swanson P.K."/>
            <person name="Smith M."/>
            <person name="Roesemann S."/>
            <person name="Alexander J.E."/>
            <person name="Rich S.A."/>
            <person name="Livny J."/>
            <person name="Vlamakis H."/>
            <person name="Clish C."/>
            <person name="Bullock K."/>
            <person name="Deik A."/>
            <person name="Scott J."/>
            <person name="Pierce K.A."/>
            <person name="Xavier R.J."/>
            <person name="Alm E.J."/>
        </authorList>
    </citation>
    <scope>NUCLEOTIDE SEQUENCE [LARGE SCALE GENOMIC DNA]</scope>
    <source>
        <strain evidence="5 6">BIOML-A46</strain>
    </source>
</reference>
<dbReference type="Pfam" id="PF17293">
    <property type="entry name" value="Arm-DNA-bind_5"/>
    <property type="match status" value="1"/>
</dbReference>
<dbReference type="RefSeq" id="WP_130071556.1">
    <property type="nucleotide sequence ID" value="NZ_CP083688.1"/>
</dbReference>
<keyword evidence="2" id="KW-0238">DNA-binding</keyword>
<dbReference type="SUPFAM" id="SSF56349">
    <property type="entry name" value="DNA breaking-rejoining enzymes"/>
    <property type="match status" value="1"/>
</dbReference>
<evidence type="ECO:0000256" key="3">
    <source>
        <dbReference type="ARBA" id="ARBA00023172"/>
    </source>
</evidence>
<dbReference type="Pfam" id="PF00589">
    <property type="entry name" value="Phage_integrase"/>
    <property type="match status" value="1"/>
</dbReference>
<comment type="caution">
    <text evidence="5">The sequence shown here is derived from an EMBL/GenBank/DDBJ whole genome shotgun (WGS) entry which is preliminary data.</text>
</comment>
<evidence type="ECO:0000313" key="6">
    <source>
        <dbReference type="Proteomes" id="UP000460666"/>
    </source>
</evidence>
<comment type="similarity">
    <text evidence="1">Belongs to the 'phage' integrase family.</text>
</comment>
<proteinExistence type="inferred from homology"/>
<dbReference type="InterPro" id="IPR010998">
    <property type="entry name" value="Integrase_recombinase_N"/>
</dbReference>
<name>A0A642H8S0_BACFG</name>
<dbReference type="InterPro" id="IPR002104">
    <property type="entry name" value="Integrase_catalytic"/>
</dbReference>
<protein>
    <submittedName>
        <fullName evidence="5">Tyrosine-type recombinase/integrase</fullName>
    </submittedName>
</protein>
<dbReference type="InterPro" id="IPR050090">
    <property type="entry name" value="Tyrosine_recombinase_XerCD"/>
</dbReference>
<feature type="domain" description="Tyr recombinase" evidence="4">
    <location>
        <begin position="211"/>
        <end position="393"/>
    </location>
</feature>
<keyword evidence="3" id="KW-0233">DNA recombination</keyword>
<dbReference type="InterPro" id="IPR035386">
    <property type="entry name" value="Arm-DNA-bind_5"/>
</dbReference>
<dbReference type="Pfam" id="PF13102">
    <property type="entry name" value="Phage_int_SAM_5"/>
    <property type="match status" value="1"/>
</dbReference>
<dbReference type="InterPro" id="IPR013762">
    <property type="entry name" value="Integrase-like_cat_sf"/>
</dbReference>
<dbReference type="Proteomes" id="UP000460666">
    <property type="component" value="Unassembled WGS sequence"/>
</dbReference>
<sequence>MATVKTVLVKGRCNSRGAYPLAVQVLHKRKKKVFYTGYSIEPFLFDPLSGRVLFNGTYTAETIRRMNRTCRKICKTLDKAIDILEKKGNEYTTCDISRGYETLTGEMGFYSYFQERIRVLSEAGHDGTAKAYESTLHSMQKHLCESDFPFAHLSSRLVTKYRDSLLEDGVSQNTAGFYLHNMKAVYRKGCLDLNLVFPSPFCNIRIRAEKTVKQSLPMHLVRSLAHLPLLVGTPECLARDIFMFSIYTRGMSFVDIALLKKTDVFPGVIRYRRHKTGQLLEIGINRQIQKLLERYGDTSGDYLFPLVEDSEAPYLSYKKAYNKIRYALKKISPSIGMGIPLRLHAARHCWATMARENGAPLHTISECLGHSSEKVTRIYLKELDRSVLDEVNNHIADNIC</sequence>
<dbReference type="Gene3D" id="1.10.150.130">
    <property type="match status" value="1"/>
</dbReference>
<dbReference type="PANTHER" id="PTHR30349:SF64">
    <property type="entry name" value="PROPHAGE INTEGRASE INTD-RELATED"/>
    <property type="match status" value="1"/>
</dbReference>
<evidence type="ECO:0000313" key="5">
    <source>
        <dbReference type="EMBL" id="KAA4990692.1"/>
    </source>
</evidence>
<dbReference type="PROSITE" id="PS51898">
    <property type="entry name" value="TYR_RECOMBINASE"/>
    <property type="match status" value="1"/>
</dbReference>
<dbReference type="InterPro" id="IPR011010">
    <property type="entry name" value="DNA_brk_join_enz"/>
</dbReference>
<dbReference type="GO" id="GO:0015074">
    <property type="term" value="P:DNA integration"/>
    <property type="evidence" value="ECO:0007669"/>
    <property type="project" value="InterPro"/>
</dbReference>
<dbReference type="AlphaFoldDB" id="A0A642H8S0"/>
<organism evidence="5 6">
    <name type="scientific">Bacteroides fragilis</name>
    <dbReference type="NCBI Taxonomy" id="817"/>
    <lineage>
        <taxon>Bacteria</taxon>
        <taxon>Pseudomonadati</taxon>
        <taxon>Bacteroidota</taxon>
        <taxon>Bacteroidia</taxon>
        <taxon>Bacteroidales</taxon>
        <taxon>Bacteroidaceae</taxon>
        <taxon>Bacteroides</taxon>
    </lineage>
</organism>
<dbReference type="Gene3D" id="1.10.443.10">
    <property type="entry name" value="Intergrase catalytic core"/>
    <property type="match status" value="1"/>
</dbReference>
<evidence type="ECO:0000256" key="1">
    <source>
        <dbReference type="ARBA" id="ARBA00008857"/>
    </source>
</evidence>